<proteinExistence type="predicted"/>
<evidence type="ECO:0000256" key="1">
    <source>
        <dbReference type="SAM" id="MobiDB-lite"/>
    </source>
</evidence>
<name>A0A518EVQ2_9BACT</name>
<feature type="region of interest" description="Disordered" evidence="1">
    <location>
        <begin position="773"/>
        <end position="806"/>
    </location>
</feature>
<reference evidence="5 6" key="1">
    <citation type="submission" date="2019-02" db="EMBL/GenBank/DDBJ databases">
        <title>Deep-cultivation of Planctomycetes and their phenomic and genomic characterization uncovers novel biology.</title>
        <authorList>
            <person name="Wiegand S."/>
            <person name="Jogler M."/>
            <person name="Boedeker C."/>
            <person name="Pinto D."/>
            <person name="Vollmers J."/>
            <person name="Rivas-Marin E."/>
            <person name="Kohn T."/>
            <person name="Peeters S.H."/>
            <person name="Heuer A."/>
            <person name="Rast P."/>
            <person name="Oberbeckmann S."/>
            <person name="Bunk B."/>
            <person name="Jeske O."/>
            <person name="Meyerdierks A."/>
            <person name="Storesund J.E."/>
            <person name="Kallscheuer N."/>
            <person name="Luecker S."/>
            <person name="Lage O.M."/>
            <person name="Pohl T."/>
            <person name="Merkel B.J."/>
            <person name="Hornburger P."/>
            <person name="Mueller R.-W."/>
            <person name="Bruemmer F."/>
            <person name="Labrenz M."/>
            <person name="Spormann A.M."/>
            <person name="Op den Camp H."/>
            <person name="Overmann J."/>
            <person name="Amann R."/>
            <person name="Jetten M.S.M."/>
            <person name="Mascher T."/>
            <person name="Medema M.H."/>
            <person name="Devos D.P."/>
            <person name="Kaster A.-K."/>
            <person name="Ovreas L."/>
            <person name="Rohde M."/>
            <person name="Galperin M.Y."/>
            <person name="Jogler C."/>
        </authorList>
    </citation>
    <scope>NUCLEOTIDE SEQUENCE [LARGE SCALE GENOMIC DNA]</scope>
    <source>
        <strain evidence="5 6">Poly30</strain>
    </source>
</reference>
<dbReference type="CDD" id="cd07341">
    <property type="entry name" value="M56_BlaR1_MecR1_like"/>
    <property type="match status" value="1"/>
</dbReference>
<dbReference type="SMART" id="SM00710">
    <property type="entry name" value="PbH1"/>
    <property type="match status" value="5"/>
</dbReference>
<keyword evidence="2" id="KW-0812">Transmembrane</keyword>
<evidence type="ECO:0000313" key="5">
    <source>
        <dbReference type="EMBL" id="QDV08169.1"/>
    </source>
</evidence>
<dbReference type="EMBL" id="CP036434">
    <property type="protein sequence ID" value="QDV08169.1"/>
    <property type="molecule type" value="Genomic_DNA"/>
</dbReference>
<feature type="domain" description="Peptidase M56" evidence="3">
    <location>
        <begin position="158"/>
        <end position="343"/>
    </location>
</feature>
<organism evidence="5 6">
    <name type="scientific">Saltatorellus ferox</name>
    <dbReference type="NCBI Taxonomy" id="2528018"/>
    <lineage>
        <taxon>Bacteria</taxon>
        <taxon>Pseudomonadati</taxon>
        <taxon>Planctomycetota</taxon>
        <taxon>Planctomycetia</taxon>
        <taxon>Planctomycetia incertae sedis</taxon>
        <taxon>Saltatorellus</taxon>
    </lineage>
</organism>
<dbReference type="InterPro" id="IPR006626">
    <property type="entry name" value="PbH1"/>
</dbReference>
<dbReference type="OrthoDB" id="228501at2"/>
<dbReference type="InterPro" id="IPR052173">
    <property type="entry name" value="Beta-lactam_resp_regulator"/>
</dbReference>
<feature type="region of interest" description="Disordered" evidence="1">
    <location>
        <begin position="83"/>
        <end position="117"/>
    </location>
</feature>
<feature type="transmembrane region" description="Helical" evidence="2">
    <location>
        <begin position="12"/>
        <end position="29"/>
    </location>
</feature>
<dbReference type="InterPro" id="IPR008756">
    <property type="entry name" value="Peptidase_M56"/>
</dbReference>
<feature type="transmembrane region" description="Helical" evidence="2">
    <location>
        <begin position="41"/>
        <end position="61"/>
    </location>
</feature>
<evidence type="ECO:0000256" key="2">
    <source>
        <dbReference type="SAM" id="Phobius"/>
    </source>
</evidence>
<evidence type="ECO:0000313" key="6">
    <source>
        <dbReference type="Proteomes" id="UP000320390"/>
    </source>
</evidence>
<evidence type="ECO:0000259" key="4">
    <source>
        <dbReference type="Pfam" id="PF13229"/>
    </source>
</evidence>
<keyword evidence="2" id="KW-1133">Transmembrane helix</keyword>
<dbReference type="Gene3D" id="2.160.20.10">
    <property type="entry name" value="Single-stranded right-handed beta-helix, Pectin lyase-like"/>
    <property type="match status" value="1"/>
</dbReference>
<gene>
    <name evidence="5" type="primary">blaR1</name>
    <name evidence="5" type="ORF">Poly30_37050</name>
</gene>
<protein>
    <submittedName>
        <fullName evidence="5">Regulatory protein BlaR1</fullName>
    </submittedName>
</protein>
<keyword evidence="2" id="KW-0472">Membrane</keyword>
<feature type="transmembrane region" description="Helical" evidence="2">
    <location>
        <begin position="154"/>
        <end position="175"/>
    </location>
</feature>
<dbReference type="Pfam" id="PF13229">
    <property type="entry name" value="Beta_helix"/>
    <property type="match status" value="1"/>
</dbReference>
<evidence type="ECO:0000259" key="3">
    <source>
        <dbReference type="Pfam" id="PF05569"/>
    </source>
</evidence>
<feature type="transmembrane region" description="Helical" evidence="2">
    <location>
        <begin position="359"/>
        <end position="380"/>
    </location>
</feature>
<dbReference type="Proteomes" id="UP000320390">
    <property type="component" value="Chromosome"/>
</dbReference>
<keyword evidence="6" id="KW-1185">Reference proteome</keyword>
<dbReference type="InterPro" id="IPR012334">
    <property type="entry name" value="Pectin_lyas_fold"/>
</dbReference>
<feature type="domain" description="Right handed beta helix" evidence="4">
    <location>
        <begin position="494"/>
        <end position="630"/>
    </location>
</feature>
<dbReference type="AlphaFoldDB" id="A0A518EVQ2"/>
<dbReference type="InterPro" id="IPR039448">
    <property type="entry name" value="Beta_helix"/>
</dbReference>
<dbReference type="Pfam" id="PF05569">
    <property type="entry name" value="Peptidase_M56"/>
    <property type="match status" value="1"/>
</dbReference>
<dbReference type="PANTHER" id="PTHR34978:SF3">
    <property type="entry name" value="SLR0241 PROTEIN"/>
    <property type="match status" value="1"/>
</dbReference>
<dbReference type="InterPro" id="IPR011050">
    <property type="entry name" value="Pectin_lyase_fold/virulence"/>
</dbReference>
<accession>A0A518EVQ2</accession>
<dbReference type="SUPFAM" id="SSF51126">
    <property type="entry name" value="Pectin lyase-like"/>
    <property type="match status" value="1"/>
</dbReference>
<dbReference type="RefSeq" id="WP_145200355.1">
    <property type="nucleotide sequence ID" value="NZ_CP036434.1"/>
</dbReference>
<dbReference type="PANTHER" id="PTHR34978">
    <property type="entry name" value="POSSIBLE SENSOR-TRANSDUCER PROTEIN BLAR"/>
    <property type="match status" value="1"/>
</dbReference>
<sequence>MWTPQHDDVALRVALLGSIFLALAHLVNLGLRRRSAATRHLCWSAVLLAVVLIPVGASGPWRVECLPAWAGPALDVPAADAPHEEVGPAAAPLPGPREPSPRFASPNQADPNRSFADGPAVERGDLRIAAPDGPTVPTSSAAYVPAPPRRAFPWRAWLLGGWVLGSVLLLARLLMAAGSASRATSRAVPATGELASRFGDLVEKKGVNPRARLLVSGDVGQPRTTGLLRPVIIAPAGSAWAGSKEATTAILHELAHVARRDVLAQMIGHLAVSLYWWNPMAWSAARAQRREAELCCDDAVLLAGTSAEDYAECLLSAARGARGSLGALQLAMASPSGLEQRIEAALDGERRRAILPASWRRAACVAMALLGVSTATLGVVSGTAVPQEPLAVDSATTLVVSPDGTADFTSIQSAVDAAPDGARIEIREGTYAERVLVTKSLTVVGSGSASCRIVAEFGAGSEPTLKVGQPAALQLSGLKVTSLGTAESGGLRRGAALVIEGGNAKIEDCAIVGSPASGVSISGDATVTMTGCLIAGAWAEGLVIRQANEGAGSVLIKDCAIRHNYHNEIMIAGGAPRTRVEGCWISGAGWHGVRYDGSAPEIVGNRFFGNERSGIYASGKTAARVEGNLFLDTGVSCWFENEDTIVGNTFVGNPNGGMYASSEAAVAIIGQSKPRVERNVMASWSNAVTVGRSSGDGPKNAVATEWAIVGNVLWKNGQVLSVMGKPAELEPAAGNVDADPGFVDAAQGDYSLAAGSAARAKGAGAVAVLPPKSPWAMQDEEKPVATGPDSTSARRKRQALEARSMGRQRAAVAASQGWVDGALQIRDPELRKASVASILAALQSGEASQVEAGLAAFLKITEVEFDKAPFEAVMRELAKSQEGNAQVQAFYGLRNARKDSRPEDLDLLMAEIDEALASEEGGVLLGSASHLLLMFSDRQIKGPAADAVMAMFGSDKADTREILRGLWGARVSPEVAEHIIGLAQKGSRHRHDAIYFGLSTFYEKSPAVLQALFEACEDPDHNNSGRALWGLTYGVPEASHADVADFLILLFEARSSASIRRDCLQGLRTYASARHVPKLEELAGNELLSDELRSSIESVLAGLRTVTGDGDK</sequence>